<comment type="caution">
    <text evidence="1">The sequence shown here is derived from an EMBL/GenBank/DDBJ whole genome shotgun (WGS) entry which is preliminary data.</text>
</comment>
<dbReference type="AlphaFoldDB" id="A0AAW2H1U6"/>
<organism evidence="1 2">
    <name type="scientific">Cardiocondyla obscurior</name>
    <dbReference type="NCBI Taxonomy" id="286306"/>
    <lineage>
        <taxon>Eukaryota</taxon>
        <taxon>Metazoa</taxon>
        <taxon>Ecdysozoa</taxon>
        <taxon>Arthropoda</taxon>
        <taxon>Hexapoda</taxon>
        <taxon>Insecta</taxon>
        <taxon>Pterygota</taxon>
        <taxon>Neoptera</taxon>
        <taxon>Endopterygota</taxon>
        <taxon>Hymenoptera</taxon>
        <taxon>Apocrita</taxon>
        <taxon>Aculeata</taxon>
        <taxon>Formicoidea</taxon>
        <taxon>Formicidae</taxon>
        <taxon>Myrmicinae</taxon>
        <taxon>Cardiocondyla</taxon>
    </lineage>
</organism>
<evidence type="ECO:0000313" key="2">
    <source>
        <dbReference type="Proteomes" id="UP001430953"/>
    </source>
</evidence>
<dbReference type="Proteomes" id="UP001430953">
    <property type="component" value="Unassembled WGS sequence"/>
</dbReference>
<dbReference type="EMBL" id="JADYXP020000001">
    <property type="protein sequence ID" value="KAL0133510.1"/>
    <property type="molecule type" value="Genomic_DNA"/>
</dbReference>
<proteinExistence type="predicted"/>
<name>A0AAW2H1U6_9HYME</name>
<keyword evidence="2" id="KW-1185">Reference proteome</keyword>
<gene>
    <name evidence="1" type="ORF">PUN28_000919</name>
</gene>
<evidence type="ECO:0000313" key="1">
    <source>
        <dbReference type="EMBL" id="KAL0133510.1"/>
    </source>
</evidence>
<reference evidence="1 2" key="1">
    <citation type="submission" date="2023-03" db="EMBL/GenBank/DDBJ databases">
        <title>High recombination rates correlate with genetic variation in Cardiocondyla obscurior ants.</title>
        <authorList>
            <person name="Errbii M."/>
        </authorList>
    </citation>
    <scope>NUCLEOTIDE SEQUENCE [LARGE SCALE GENOMIC DNA]</scope>
    <source>
        <strain evidence="1">Alpha-2009</strain>
        <tissue evidence="1">Whole body</tissue>
    </source>
</reference>
<protein>
    <submittedName>
        <fullName evidence="1">Uncharacterized protein</fullName>
    </submittedName>
</protein>
<accession>A0AAW2H1U6</accession>
<sequence>MRRSSARCFKVDLDYAALTRPESRRCFTRRSVAPDKLNMGRFFSNFIRGKVDCEKEAWGGERNISEIENLRGLSIISKTSRQTLVHSKKKTKKKGIQNISIWKSKINPVRA</sequence>